<keyword evidence="3" id="KW-0479">Metal-binding</keyword>
<dbReference type="InterPro" id="IPR000994">
    <property type="entry name" value="Pept_M24"/>
</dbReference>
<evidence type="ECO:0000313" key="6">
    <source>
        <dbReference type="EMBL" id="CAB4768591.1"/>
    </source>
</evidence>
<keyword evidence="1" id="KW-0031">Aminopeptidase</keyword>
<keyword evidence="4" id="KW-0378">Hydrolase</keyword>
<proteinExistence type="inferred from homology"/>
<accession>A0A6J6V8K4</accession>
<dbReference type="PANTHER" id="PTHR43330">
    <property type="entry name" value="METHIONINE AMINOPEPTIDASE"/>
    <property type="match status" value="1"/>
</dbReference>
<dbReference type="EMBL" id="CAEZZX010000004">
    <property type="protein sequence ID" value="CAB4768591.1"/>
    <property type="molecule type" value="Genomic_DNA"/>
</dbReference>
<reference evidence="6" key="1">
    <citation type="submission" date="2020-05" db="EMBL/GenBank/DDBJ databases">
        <authorList>
            <person name="Chiriac C."/>
            <person name="Salcher M."/>
            <person name="Ghai R."/>
            <person name="Kavagutti S V."/>
        </authorList>
    </citation>
    <scope>NUCLEOTIDE SEQUENCE</scope>
</reference>
<gene>
    <name evidence="6" type="ORF">UFOPK2938_00034</name>
</gene>
<keyword evidence="2" id="KW-0645">Protease</keyword>
<dbReference type="NCBIfam" id="TIGR00500">
    <property type="entry name" value="met_pdase_I"/>
    <property type="match status" value="1"/>
</dbReference>
<feature type="domain" description="Peptidase M24" evidence="5">
    <location>
        <begin position="17"/>
        <end position="246"/>
    </location>
</feature>
<dbReference type="InterPro" id="IPR002467">
    <property type="entry name" value="Pept_M24A_MAP1"/>
</dbReference>
<dbReference type="InterPro" id="IPR036005">
    <property type="entry name" value="Creatinase/aminopeptidase-like"/>
</dbReference>
<dbReference type="GO" id="GO:0006508">
    <property type="term" value="P:proteolysis"/>
    <property type="evidence" value="ECO:0007669"/>
    <property type="project" value="UniProtKB-KW"/>
</dbReference>
<dbReference type="Pfam" id="PF00557">
    <property type="entry name" value="Peptidase_M24"/>
    <property type="match status" value="1"/>
</dbReference>
<dbReference type="AlphaFoldDB" id="A0A6J6V8K4"/>
<dbReference type="InterPro" id="IPR001714">
    <property type="entry name" value="Pept_M24_MAP"/>
</dbReference>
<evidence type="ECO:0000256" key="3">
    <source>
        <dbReference type="ARBA" id="ARBA00022723"/>
    </source>
</evidence>
<dbReference type="PANTHER" id="PTHR43330:SF27">
    <property type="entry name" value="METHIONINE AMINOPEPTIDASE"/>
    <property type="match status" value="1"/>
</dbReference>
<dbReference type="GO" id="GO:0046872">
    <property type="term" value="F:metal ion binding"/>
    <property type="evidence" value="ECO:0007669"/>
    <property type="project" value="UniProtKB-KW"/>
</dbReference>
<dbReference type="GO" id="GO:0070006">
    <property type="term" value="F:metalloaminopeptidase activity"/>
    <property type="evidence" value="ECO:0007669"/>
    <property type="project" value="InterPro"/>
</dbReference>
<dbReference type="GO" id="GO:0005829">
    <property type="term" value="C:cytosol"/>
    <property type="evidence" value="ECO:0007669"/>
    <property type="project" value="TreeGrafter"/>
</dbReference>
<sequence>MSFLQRIDVKSNDQIALMRKAGAVVGQTLEILRAAAQPGVSLAELNALAEDSIRTRGATPSFLGYGVPPFPAVICTSVNDVVVHGIPNDQVLRDGDLLSIDCGAIVDGWHGDAAITVEVGTVTDQHRELSRVCKESLDAGIAAMVAGAKLSDISHAIESSIVAAGAYGILREYTGHGIGTSMHMDPAVPNYGPRGKGPKLSVGNVLALEPMITLGSAQTVVLDDDWSVATADKSWASHWEHTIAITPSGPQILTLP</sequence>
<organism evidence="6">
    <name type="scientific">freshwater metagenome</name>
    <dbReference type="NCBI Taxonomy" id="449393"/>
    <lineage>
        <taxon>unclassified sequences</taxon>
        <taxon>metagenomes</taxon>
        <taxon>ecological metagenomes</taxon>
    </lineage>
</organism>
<evidence type="ECO:0000256" key="4">
    <source>
        <dbReference type="ARBA" id="ARBA00022801"/>
    </source>
</evidence>
<dbReference type="Gene3D" id="3.90.230.10">
    <property type="entry name" value="Creatinase/methionine aminopeptidase superfamily"/>
    <property type="match status" value="1"/>
</dbReference>
<dbReference type="PRINTS" id="PR00599">
    <property type="entry name" value="MAPEPTIDASE"/>
</dbReference>
<dbReference type="CDD" id="cd01086">
    <property type="entry name" value="MetAP1"/>
    <property type="match status" value="1"/>
</dbReference>
<dbReference type="HAMAP" id="MF_01974">
    <property type="entry name" value="MetAP_1"/>
    <property type="match status" value="1"/>
</dbReference>
<evidence type="ECO:0000256" key="2">
    <source>
        <dbReference type="ARBA" id="ARBA00022670"/>
    </source>
</evidence>
<dbReference type="PROSITE" id="PS00680">
    <property type="entry name" value="MAP_1"/>
    <property type="match status" value="1"/>
</dbReference>
<evidence type="ECO:0000256" key="1">
    <source>
        <dbReference type="ARBA" id="ARBA00022438"/>
    </source>
</evidence>
<name>A0A6J6V8K4_9ZZZZ</name>
<protein>
    <submittedName>
        <fullName evidence="6">Unannotated protein</fullName>
    </submittedName>
</protein>
<evidence type="ECO:0000259" key="5">
    <source>
        <dbReference type="Pfam" id="PF00557"/>
    </source>
</evidence>
<dbReference type="SUPFAM" id="SSF55920">
    <property type="entry name" value="Creatinase/aminopeptidase"/>
    <property type="match status" value="1"/>
</dbReference>